<keyword evidence="7" id="KW-1185">Reference proteome</keyword>
<sequence length="165" mass="19189">MREPSLLKHFRDILILPFTMTVILPLLIHDPDKTIFPASPLFLVTGVIVAIAGLILFSCTVYLFRIKGKGTLAPWTPTQRLVISGPYRYCRNPMISGVFFILAGETLFFNSLNILIEAILFLVVNTLYFKWKEEPDLFKRFGEDYRKYKTAVPRWIPRMRPYRDS</sequence>
<dbReference type="Pfam" id="PF04191">
    <property type="entry name" value="PEMT"/>
    <property type="match status" value="1"/>
</dbReference>
<evidence type="ECO:0000256" key="4">
    <source>
        <dbReference type="ARBA" id="ARBA00023136"/>
    </source>
</evidence>
<proteinExistence type="predicted"/>
<evidence type="ECO:0000313" key="6">
    <source>
        <dbReference type="EMBL" id="GAO45673.1"/>
    </source>
</evidence>
<accession>A0A0E9N795</accession>
<dbReference type="Gene3D" id="1.20.120.1630">
    <property type="match status" value="1"/>
</dbReference>
<evidence type="ECO:0000256" key="3">
    <source>
        <dbReference type="ARBA" id="ARBA00022989"/>
    </source>
</evidence>
<comment type="caution">
    <text evidence="6">The sequence shown here is derived from an EMBL/GenBank/DDBJ whole genome shotgun (WGS) entry which is preliminary data.</text>
</comment>
<dbReference type="OrthoDB" id="9809773at2"/>
<evidence type="ECO:0000256" key="2">
    <source>
        <dbReference type="ARBA" id="ARBA00022692"/>
    </source>
</evidence>
<evidence type="ECO:0008006" key="8">
    <source>
        <dbReference type="Google" id="ProtNLM"/>
    </source>
</evidence>
<feature type="transmembrane region" description="Helical" evidence="5">
    <location>
        <begin position="12"/>
        <end position="29"/>
    </location>
</feature>
<dbReference type="Proteomes" id="UP000033121">
    <property type="component" value="Unassembled WGS sequence"/>
</dbReference>
<keyword evidence="4 5" id="KW-0472">Membrane</keyword>
<dbReference type="EMBL" id="BBWV01000007">
    <property type="protein sequence ID" value="GAO45673.1"/>
    <property type="molecule type" value="Genomic_DNA"/>
</dbReference>
<evidence type="ECO:0000256" key="5">
    <source>
        <dbReference type="SAM" id="Phobius"/>
    </source>
</evidence>
<dbReference type="STRING" id="1220578.FPE01S_07_00610"/>
<keyword evidence="2 5" id="KW-0812">Transmembrane</keyword>
<gene>
    <name evidence="6" type="ORF">FPE01S_07_00610</name>
</gene>
<feature type="transmembrane region" description="Helical" evidence="5">
    <location>
        <begin position="41"/>
        <end position="64"/>
    </location>
</feature>
<organism evidence="6 7">
    <name type="scientific">Flavihumibacter petaseus NBRC 106054</name>
    <dbReference type="NCBI Taxonomy" id="1220578"/>
    <lineage>
        <taxon>Bacteria</taxon>
        <taxon>Pseudomonadati</taxon>
        <taxon>Bacteroidota</taxon>
        <taxon>Chitinophagia</taxon>
        <taxon>Chitinophagales</taxon>
        <taxon>Chitinophagaceae</taxon>
        <taxon>Flavihumibacter</taxon>
    </lineage>
</organism>
<comment type="subcellular location">
    <subcellularLocation>
        <location evidence="1">Endomembrane system</location>
        <topology evidence="1">Multi-pass membrane protein</topology>
    </subcellularLocation>
</comment>
<keyword evidence="3 5" id="KW-1133">Transmembrane helix</keyword>
<dbReference type="InterPro" id="IPR007318">
    <property type="entry name" value="Phopholipid_MeTrfase"/>
</dbReference>
<reference evidence="6 7" key="1">
    <citation type="submission" date="2015-04" db="EMBL/GenBank/DDBJ databases">
        <title>Whole genome shotgun sequence of Flavihumibacter petaseus NBRC 106054.</title>
        <authorList>
            <person name="Miyazawa S."/>
            <person name="Hosoyama A."/>
            <person name="Hashimoto M."/>
            <person name="Noguchi M."/>
            <person name="Tsuchikane K."/>
            <person name="Ohji S."/>
            <person name="Yamazoe A."/>
            <person name="Ichikawa N."/>
            <person name="Kimura A."/>
            <person name="Fujita N."/>
        </authorList>
    </citation>
    <scope>NUCLEOTIDE SEQUENCE [LARGE SCALE GENOMIC DNA]</scope>
    <source>
        <strain evidence="6 7">NBRC 106054</strain>
    </source>
</reference>
<protein>
    <recommendedName>
        <fullName evidence="8">Isoprenylcysteine carboxylmethyltransferase family protein</fullName>
    </recommendedName>
</protein>
<evidence type="ECO:0000313" key="7">
    <source>
        <dbReference type="Proteomes" id="UP000033121"/>
    </source>
</evidence>
<dbReference type="GO" id="GO:0012505">
    <property type="term" value="C:endomembrane system"/>
    <property type="evidence" value="ECO:0007669"/>
    <property type="project" value="UniProtKB-SubCell"/>
</dbReference>
<evidence type="ECO:0000256" key="1">
    <source>
        <dbReference type="ARBA" id="ARBA00004127"/>
    </source>
</evidence>
<name>A0A0E9N795_9BACT</name>
<dbReference type="AlphaFoldDB" id="A0A0E9N795"/>